<dbReference type="Pfam" id="PF00528">
    <property type="entry name" value="BPD_transp_1"/>
    <property type="match status" value="1"/>
</dbReference>
<gene>
    <name evidence="9" type="ORF">JFL75_04410</name>
</gene>
<reference evidence="9" key="1">
    <citation type="submission" date="2021-01" db="EMBL/GenBank/DDBJ databases">
        <title>Description of Breznakiella homolactica.</title>
        <authorList>
            <person name="Song Y."/>
            <person name="Brune A."/>
        </authorList>
    </citation>
    <scope>NUCLEOTIDE SEQUENCE</scope>
    <source>
        <strain evidence="9">RmG30</strain>
    </source>
</reference>
<sequence>MTANNPAARRFLYILRTLIIWVFVFIYLFPLIWTILLSFKTQVDALSYPPKFFSKLTAQNYYEVWNNSNFLQYCLNSIIIAVSATVIGLLLGTPAAYILSRRQYSPKGSKFLLFGVLSTRVVPQITFMIPFFIFFRRLRLIDTHISIIIMHLTIILGFGIWMMRSYFQDIPFELEESALIDGCSYFGAFRRIVLPLAGPGLATTAIFSFNYSWNEFLYALILTGIKTKTVPLGVYNWVSYEEINWGGLTATAVLALVPILIFYSIVQKGLVRGMTMGAVKG</sequence>
<feature type="transmembrane region" description="Helical" evidence="7">
    <location>
        <begin position="192"/>
        <end position="213"/>
    </location>
</feature>
<evidence type="ECO:0000256" key="3">
    <source>
        <dbReference type="ARBA" id="ARBA00022475"/>
    </source>
</evidence>
<evidence type="ECO:0000256" key="7">
    <source>
        <dbReference type="RuleBase" id="RU363032"/>
    </source>
</evidence>
<feature type="transmembrane region" description="Helical" evidence="7">
    <location>
        <begin position="12"/>
        <end position="36"/>
    </location>
</feature>
<keyword evidence="2 7" id="KW-0813">Transport</keyword>
<dbReference type="InterPro" id="IPR000515">
    <property type="entry name" value="MetI-like"/>
</dbReference>
<feature type="transmembrane region" description="Helical" evidence="7">
    <location>
        <begin position="70"/>
        <end position="99"/>
    </location>
</feature>
<dbReference type="SUPFAM" id="SSF161098">
    <property type="entry name" value="MetI-like"/>
    <property type="match status" value="1"/>
</dbReference>
<keyword evidence="10" id="KW-1185">Reference proteome</keyword>
<dbReference type="InterPro" id="IPR035906">
    <property type="entry name" value="MetI-like_sf"/>
</dbReference>
<dbReference type="RefSeq" id="WP_215627474.1">
    <property type="nucleotide sequence ID" value="NZ_CP067089.2"/>
</dbReference>
<organism evidence="9 10">
    <name type="scientific">Breznakiella homolactica</name>
    <dbReference type="NCBI Taxonomy" id="2798577"/>
    <lineage>
        <taxon>Bacteria</taxon>
        <taxon>Pseudomonadati</taxon>
        <taxon>Spirochaetota</taxon>
        <taxon>Spirochaetia</taxon>
        <taxon>Spirochaetales</taxon>
        <taxon>Breznakiellaceae</taxon>
        <taxon>Breznakiella</taxon>
    </lineage>
</organism>
<dbReference type="GO" id="GO:0055085">
    <property type="term" value="P:transmembrane transport"/>
    <property type="evidence" value="ECO:0007669"/>
    <property type="project" value="InterPro"/>
</dbReference>
<dbReference type="AlphaFoldDB" id="A0A7T7XPL5"/>
<evidence type="ECO:0000256" key="5">
    <source>
        <dbReference type="ARBA" id="ARBA00022989"/>
    </source>
</evidence>
<evidence type="ECO:0000256" key="1">
    <source>
        <dbReference type="ARBA" id="ARBA00004651"/>
    </source>
</evidence>
<keyword evidence="3" id="KW-1003">Cell membrane</keyword>
<dbReference type="PANTHER" id="PTHR32243">
    <property type="entry name" value="MALTOSE TRANSPORT SYSTEM PERMEASE-RELATED"/>
    <property type="match status" value="1"/>
</dbReference>
<keyword evidence="6 7" id="KW-0472">Membrane</keyword>
<dbReference type="Gene3D" id="1.10.3720.10">
    <property type="entry name" value="MetI-like"/>
    <property type="match status" value="1"/>
</dbReference>
<evidence type="ECO:0000256" key="2">
    <source>
        <dbReference type="ARBA" id="ARBA00022448"/>
    </source>
</evidence>
<feature type="transmembrane region" description="Helical" evidence="7">
    <location>
        <begin position="245"/>
        <end position="266"/>
    </location>
</feature>
<proteinExistence type="inferred from homology"/>
<feature type="domain" description="ABC transmembrane type-1" evidence="8">
    <location>
        <begin position="74"/>
        <end position="266"/>
    </location>
</feature>
<dbReference type="InterPro" id="IPR050901">
    <property type="entry name" value="BP-dep_ABC_trans_perm"/>
</dbReference>
<keyword evidence="5 7" id="KW-1133">Transmembrane helix</keyword>
<dbReference type="EMBL" id="CP067089">
    <property type="protein sequence ID" value="QQO10170.1"/>
    <property type="molecule type" value="Genomic_DNA"/>
</dbReference>
<accession>A0A7T7XPL5</accession>
<dbReference type="PANTHER" id="PTHR32243:SF18">
    <property type="entry name" value="INNER MEMBRANE ABC TRANSPORTER PERMEASE PROTEIN YCJP"/>
    <property type="match status" value="1"/>
</dbReference>
<feature type="transmembrane region" description="Helical" evidence="7">
    <location>
        <begin position="145"/>
        <end position="163"/>
    </location>
</feature>
<keyword evidence="4 7" id="KW-0812">Transmembrane</keyword>
<evidence type="ECO:0000256" key="6">
    <source>
        <dbReference type="ARBA" id="ARBA00023136"/>
    </source>
</evidence>
<dbReference type="GO" id="GO:0005886">
    <property type="term" value="C:plasma membrane"/>
    <property type="evidence" value="ECO:0007669"/>
    <property type="project" value="UniProtKB-SubCell"/>
</dbReference>
<dbReference type="CDD" id="cd06261">
    <property type="entry name" value="TM_PBP2"/>
    <property type="match status" value="1"/>
</dbReference>
<protein>
    <submittedName>
        <fullName evidence="9">Carbohydrate ABC transporter permease</fullName>
    </submittedName>
</protein>
<comment type="similarity">
    <text evidence="7">Belongs to the binding-protein-dependent transport system permease family.</text>
</comment>
<name>A0A7T7XPL5_9SPIR</name>
<evidence type="ECO:0000313" key="9">
    <source>
        <dbReference type="EMBL" id="QQO10170.1"/>
    </source>
</evidence>
<feature type="transmembrane region" description="Helical" evidence="7">
    <location>
        <begin position="111"/>
        <end position="133"/>
    </location>
</feature>
<dbReference type="PROSITE" id="PS50928">
    <property type="entry name" value="ABC_TM1"/>
    <property type="match status" value="1"/>
</dbReference>
<comment type="subcellular location">
    <subcellularLocation>
        <location evidence="1 7">Cell membrane</location>
        <topology evidence="1 7">Multi-pass membrane protein</topology>
    </subcellularLocation>
</comment>
<evidence type="ECO:0000256" key="4">
    <source>
        <dbReference type="ARBA" id="ARBA00022692"/>
    </source>
</evidence>
<dbReference type="KEGG" id="bhc:JFL75_04410"/>
<evidence type="ECO:0000259" key="8">
    <source>
        <dbReference type="PROSITE" id="PS50928"/>
    </source>
</evidence>
<evidence type="ECO:0000313" key="10">
    <source>
        <dbReference type="Proteomes" id="UP000595917"/>
    </source>
</evidence>
<dbReference type="Proteomes" id="UP000595917">
    <property type="component" value="Chromosome"/>
</dbReference>